<dbReference type="Proteomes" id="UP001289615">
    <property type="component" value="Unassembled WGS sequence"/>
</dbReference>
<keyword evidence="1" id="KW-0233">DNA recombination</keyword>
<dbReference type="InterPro" id="IPR011010">
    <property type="entry name" value="DNA_brk_join_enz"/>
</dbReference>
<evidence type="ECO:0000313" key="2">
    <source>
        <dbReference type="EMBL" id="MEA0976591.1"/>
    </source>
</evidence>
<dbReference type="InterPro" id="IPR013762">
    <property type="entry name" value="Integrase-like_cat_sf"/>
</dbReference>
<accession>A0ABU5NKP0</accession>
<keyword evidence="3" id="KW-1185">Reference proteome</keyword>
<dbReference type="RefSeq" id="WP_322611569.1">
    <property type="nucleotide sequence ID" value="NZ_JAXLNX010000011.1"/>
</dbReference>
<evidence type="ECO:0000256" key="1">
    <source>
        <dbReference type="ARBA" id="ARBA00023172"/>
    </source>
</evidence>
<protein>
    <recommendedName>
        <fullName evidence="4">Tyr recombinase domain-containing protein</fullName>
    </recommendedName>
</protein>
<dbReference type="EMBL" id="JAXUIA010000006">
    <property type="protein sequence ID" value="MEA0976591.1"/>
    <property type="molecule type" value="Genomic_DNA"/>
</dbReference>
<dbReference type="Gene3D" id="1.10.443.10">
    <property type="entry name" value="Intergrase catalytic core"/>
    <property type="match status" value="1"/>
</dbReference>
<organism evidence="2 3">
    <name type="scientific">Lysinibacillus irui</name>
    <dbReference type="NCBI Taxonomy" id="2998077"/>
    <lineage>
        <taxon>Bacteria</taxon>
        <taxon>Bacillati</taxon>
        <taxon>Bacillota</taxon>
        <taxon>Bacilli</taxon>
        <taxon>Bacillales</taxon>
        <taxon>Bacillaceae</taxon>
        <taxon>Lysinibacillus</taxon>
    </lineage>
</organism>
<sequence>MLKSKISMFAEINYIVESSVKEAKEALVDIEGKHEFNNCNFENDKWIFYDPILNKFLNFYYYDYDLTGFEKFIDYDSDNLKTYLKCWAAANIQIYSAAYFSILSNYIGSFFNDICKEIEKKGEIDIDGLENILEIYSEYRKYQVIIGILNFSDYMDRYFSNEFLLMISRVKETLSYETNTREIPSTDFILYFHKKIMGIDYEALNDKELVLFLPVKIWWELSNFIPIRPTELTNLTNKSLKRKSDGRKYIEIERIKSRRNIKKKSITKILIKDELFNLFKLYIRKARIYGKSSTIFSYRASMIRNIKPRRNADNFVREDLVKLIDYFFNKNFSKEERELFKSDIELFTPIITRHLAFINLKRQGFHPFEIARLGGHEDLRAQEHYFNHVKNLVDVEMLNIFNEISLNKNLKEESIEIDKIESKLVNKIDWDIENNKQPNKNIKLEIGYCTDEEMNCPVSSCFDCKNWRITIDEIQKNQKLIQQKVIEKRSSIETVLYEMGKLYSLIYKNLDDDYERLSTINDKKLKLSAHKLDMLVKQYINLSNNFIKEAQDEVKGKKKN</sequence>
<evidence type="ECO:0008006" key="4">
    <source>
        <dbReference type="Google" id="ProtNLM"/>
    </source>
</evidence>
<reference evidence="2 3" key="1">
    <citation type="submission" date="2023-12" db="EMBL/GenBank/DDBJ databases">
        <title>Genome comparison identifies genes involved in endophytic behavior of Lysinibacillus irui and provides insights into its role as a plant-growth promoting bacterium.</title>
        <authorList>
            <person name="Hilario S."/>
            <person name="Matos I."/>
            <person name="Goncalves M.F.M."/>
            <person name="Pardo C.A."/>
            <person name="Santos M.J."/>
        </authorList>
    </citation>
    <scope>NUCLEOTIDE SEQUENCE [LARGE SCALE GENOMIC DNA]</scope>
    <source>
        <strain evidence="2 3">B3</strain>
    </source>
</reference>
<dbReference type="SUPFAM" id="SSF56349">
    <property type="entry name" value="DNA breaking-rejoining enzymes"/>
    <property type="match status" value="1"/>
</dbReference>
<proteinExistence type="predicted"/>
<gene>
    <name evidence="2" type="ORF">U6C28_09835</name>
</gene>
<name>A0ABU5NKP0_9BACI</name>
<comment type="caution">
    <text evidence="2">The sequence shown here is derived from an EMBL/GenBank/DDBJ whole genome shotgun (WGS) entry which is preliminary data.</text>
</comment>
<evidence type="ECO:0000313" key="3">
    <source>
        <dbReference type="Proteomes" id="UP001289615"/>
    </source>
</evidence>